<evidence type="ECO:0000259" key="1">
    <source>
        <dbReference type="PROSITE" id="PS50878"/>
    </source>
</evidence>
<dbReference type="RefSeq" id="WP_220197999.1">
    <property type="nucleotide sequence ID" value="NZ_BNJF01000004.1"/>
</dbReference>
<accession>A0A8J3I5D2</accession>
<dbReference type="PANTHER" id="PTHR33642:SF4">
    <property type="entry name" value="COX1_OXI3 INTRON 1 PROTEIN-RELATED"/>
    <property type="match status" value="1"/>
</dbReference>
<evidence type="ECO:0000313" key="2">
    <source>
        <dbReference type="EMBL" id="GHO48836.1"/>
    </source>
</evidence>
<protein>
    <submittedName>
        <fullName evidence="3">Reverse transcriptase</fullName>
    </submittedName>
</protein>
<dbReference type="Pfam" id="PF00078">
    <property type="entry name" value="RVT_1"/>
    <property type="match status" value="1"/>
</dbReference>
<dbReference type="EMBL" id="BNJF01000004">
    <property type="protein sequence ID" value="GHO48836.1"/>
    <property type="molecule type" value="Genomic_DNA"/>
</dbReference>
<feature type="domain" description="Reverse transcriptase" evidence="1">
    <location>
        <begin position="70"/>
        <end position="361"/>
    </location>
</feature>
<dbReference type="PANTHER" id="PTHR33642">
    <property type="entry name" value="COX1/OXI3 INTRON 1 PROTEIN-RELATED"/>
    <property type="match status" value="1"/>
</dbReference>
<dbReference type="GO" id="GO:0006397">
    <property type="term" value="P:mRNA processing"/>
    <property type="evidence" value="ECO:0007669"/>
    <property type="project" value="InterPro"/>
</dbReference>
<keyword evidence="3" id="KW-0695">RNA-directed DNA polymerase</keyword>
<keyword evidence="4" id="KW-1185">Reference proteome</keyword>
<sequence length="615" mass="72248">MSQKTLERLEHLQQLNRNREWINHDLYRLMYKEDLYIVAYERIKSKPGNMTPGTDGETLDGFSLKSIQEIIQEMKTEQFQFKPVRQEFIPKSNGKMRKLGIPSVRDKIVQEVMRMILETIYDSPHGPYFLETSHGFRPNRSCHTALRDFRDKWTAVNWLIEGDIRACFDELDHQKLVAILRKKIKDERFLNLIWKLLNAGYMDLHGEKKESLIGSPQGGIVSPILANVYLHKLDEFVEELRQKQEKGKEKRRNQTYLALQAKRYRMIKQRRTRTKEFKEITRQMRATPSKQTNDPEYIRVRYLRYADDWLIGVCGSHSLAEQIKQDVKTYLQDHLRLTLSEDKTHITNARAEEALFLGTTLKIGNGGKAKIKLQTSPATGKAFKRRSTGMETIMNAPLPKLMKRLTDRRFCTKEGKPLPRTVWMDLDADQIVNLYSGVNRGLQNYYRFTDNWAHMQRIQYILQYSLANTLAWKYRISLPKVFKRFGKTLTVLVPGKEGKEDRQVSFYLNSDWSKNRESFQRGNQTDIDLVQTMRRQRTRSKLGRACCICESTEQNVMHHVRHIRKLSHKREATGFNSLLRAINRKQIPVCHTCHRKIHNGKYDGLKLGELAYIPL</sequence>
<reference evidence="3" key="1">
    <citation type="submission" date="2020-10" db="EMBL/GenBank/DDBJ databases">
        <title>Taxonomic study of unclassified bacteria belonging to the class Ktedonobacteria.</title>
        <authorList>
            <person name="Yabe S."/>
            <person name="Wang C.M."/>
            <person name="Zheng Y."/>
            <person name="Sakai Y."/>
            <person name="Cavaletti L."/>
            <person name="Monciardini P."/>
            <person name="Donadio S."/>
        </authorList>
    </citation>
    <scope>NUCLEOTIDE SEQUENCE</scope>
    <source>
        <strain evidence="3">SOSP1-1</strain>
    </source>
</reference>
<dbReference type="GO" id="GO:0003964">
    <property type="term" value="F:RNA-directed DNA polymerase activity"/>
    <property type="evidence" value="ECO:0007669"/>
    <property type="project" value="UniProtKB-KW"/>
</dbReference>
<dbReference type="InterPro" id="IPR024937">
    <property type="entry name" value="Domain_X"/>
</dbReference>
<organism evidence="3 4">
    <name type="scientific">Ktedonospora formicarum</name>
    <dbReference type="NCBI Taxonomy" id="2778364"/>
    <lineage>
        <taxon>Bacteria</taxon>
        <taxon>Bacillati</taxon>
        <taxon>Chloroflexota</taxon>
        <taxon>Ktedonobacteria</taxon>
        <taxon>Ktedonobacterales</taxon>
        <taxon>Ktedonobacteraceae</taxon>
        <taxon>Ktedonospora</taxon>
    </lineage>
</organism>
<evidence type="ECO:0000313" key="4">
    <source>
        <dbReference type="Proteomes" id="UP000612362"/>
    </source>
</evidence>
<keyword evidence="3" id="KW-0808">Transferase</keyword>
<dbReference type="Proteomes" id="UP000612362">
    <property type="component" value="Unassembled WGS sequence"/>
</dbReference>
<gene>
    <name evidence="2" type="ORF">KSX_69990</name>
    <name evidence="3" type="ORF">KSX_71290</name>
</gene>
<dbReference type="Pfam" id="PF01348">
    <property type="entry name" value="Intron_maturas2"/>
    <property type="match status" value="1"/>
</dbReference>
<proteinExistence type="predicted"/>
<dbReference type="CDD" id="cd01651">
    <property type="entry name" value="RT_G2_intron"/>
    <property type="match status" value="1"/>
</dbReference>
<dbReference type="InterPro" id="IPR043502">
    <property type="entry name" value="DNA/RNA_pol_sf"/>
</dbReference>
<evidence type="ECO:0000313" key="3">
    <source>
        <dbReference type="EMBL" id="GHO48966.1"/>
    </source>
</evidence>
<name>A0A8J3I5D2_9CHLR</name>
<keyword evidence="3" id="KW-0548">Nucleotidyltransferase</keyword>
<dbReference type="SUPFAM" id="SSF56672">
    <property type="entry name" value="DNA/RNA polymerases"/>
    <property type="match status" value="1"/>
</dbReference>
<dbReference type="InterPro" id="IPR000477">
    <property type="entry name" value="RT_dom"/>
</dbReference>
<dbReference type="EMBL" id="BNJF01000004">
    <property type="protein sequence ID" value="GHO48966.1"/>
    <property type="molecule type" value="Genomic_DNA"/>
</dbReference>
<dbReference type="PROSITE" id="PS50878">
    <property type="entry name" value="RT_POL"/>
    <property type="match status" value="1"/>
</dbReference>
<dbReference type="GO" id="GO:0006315">
    <property type="term" value="P:homing of group II introns"/>
    <property type="evidence" value="ECO:0007669"/>
    <property type="project" value="TreeGrafter"/>
</dbReference>
<dbReference type="AlphaFoldDB" id="A0A8J3I5D2"/>
<comment type="caution">
    <text evidence="3">The sequence shown here is derived from an EMBL/GenBank/DDBJ whole genome shotgun (WGS) entry which is preliminary data.</text>
</comment>